<evidence type="ECO:0008006" key="3">
    <source>
        <dbReference type="Google" id="ProtNLM"/>
    </source>
</evidence>
<evidence type="ECO:0000313" key="1">
    <source>
        <dbReference type="EMBL" id="SNT17963.1"/>
    </source>
</evidence>
<dbReference type="OrthoDB" id="835620at2"/>
<dbReference type="AlphaFoldDB" id="A0A239KK27"/>
<gene>
    <name evidence="1" type="ORF">SAMN05421640_2688</name>
</gene>
<evidence type="ECO:0000313" key="2">
    <source>
        <dbReference type="Proteomes" id="UP000198393"/>
    </source>
</evidence>
<dbReference type="RefSeq" id="WP_089357373.1">
    <property type="nucleotide sequence ID" value="NZ_FZPD01000004.1"/>
</dbReference>
<organism evidence="1 2">
    <name type="scientific">Ekhidna lutea</name>
    <dbReference type="NCBI Taxonomy" id="447679"/>
    <lineage>
        <taxon>Bacteria</taxon>
        <taxon>Pseudomonadati</taxon>
        <taxon>Bacteroidota</taxon>
        <taxon>Cytophagia</taxon>
        <taxon>Cytophagales</taxon>
        <taxon>Reichenbachiellaceae</taxon>
        <taxon>Ekhidna</taxon>
    </lineage>
</organism>
<sequence length="215" mass="25646">MPKTITYKSNKFYFDECLSFLEKTGKKIYGPKFKVIEEDHPIIFKLFTYFFRDQENANLLDIDLAKGILLMGPIGCGKTSLMNIMRFIRSQHDQHLIISTRKISYDFIQNGYQVIEKYSDRSFKFKTDEWIPKHYCFDDLGVENSLKYFGNDCNVMTEILLSRYDYFISHKMLTHITTNLDSDEIEKLYGSRVRSRLREMMNLISFDRGCYDKRR</sequence>
<dbReference type="Gene3D" id="3.40.50.300">
    <property type="entry name" value="P-loop containing nucleotide triphosphate hydrolases"/>
    <property type="match status" value="1"/>
</dbReference>
<dbReference type="EMBL" id="FZPD01000004">
    <property type="protein sequence ID" value="SNT17963.1"/>
    <property type="molecule type" value="Genomic_DNA"/>
</dbReference>
<reference evidence="1 2" key="1">
    <citation type="submission" date="2017-06" db="EMBL/GenBank/DDBJ databases">
        <authorList>
            <person name="Kim H.J."/>
            <person name="Triplett B.A."/>
        </authorList>
    </citation>
    <scope>NUCLEOTIDE SEQUENCE [LARGE SCALE GENOMIC DNA]</scope>
    <source>
        <strain evidence="1 2">DSM 19307</strain>
    </source>
</reference>
<accession>A0A239KK27</accession>
<protein>
    <recommendedName>
        <fullName evidence="3">ATPase</fullName>
    </recommendedName>
</protein>
<dbReference type="SUPFAM" id="SSF52540">
    <property type="entry name" value="P-loop containing nucleoside triphosphate hydrolases"/>
    <property type="match status" value="1"/>
</dbReference>
<keyword evidence="2" id="KW-1185">Reference proteome</keyword>
<dbReference type="Proteomes" id="UP000198393">
    <property type="component" value="Unassembled WGS sequence"/>
</dbReference>
<proteinExistence type="predicted"/>
<name>A0A239KK27_EKHLU</name>
<dbReference type="InterPro" id="IPR027417">
    <property type="entry name" value="P-loop_NTPase"/>
</dbReference>